<evidence type="ECO:0000313" key="2">
    <source>
        <dbReference type="EMBL" id="KPV45622.1"/>
    </source>
</evidence>
<accession>A0A0P9F2M0</accession>
<dbReference type="OrthoDB" id="2375987at2"/>
<dbReference type="AlphaFoldDB" id="A0A0P9F2M0"/>
<dbReference type="STRING" id="471514.AN477_01520"/>
<dbReference type="PATRIC" id="fig|471514.4.peg.300"/>
<name>A0A0P9F2M0_9BACL</name>
<comment type="caution">
    <text evidence="2">The sequence shown here is derived from an EMBL/GenBank/DDBJ whole genome shotgun (WGS) entry which is preliminary data.</text>
</comment>
<reference evidence="2 3" key="1">
    <citation type="submission" date="2015-09" db="EMBL/GenBank/DDBJ databases">
        <title>Draft genome sequence of Alicyclobacillus ferrooxydans DSM 22381.</title>
        <authorList>
            <person name="Hemp J."/>
        </authorList>
    </citation>
    <scope>NUCLEOTIDE SEQUENCE [LARGE SCALE GENOMIC DNA]</scope>
    <source>
        <strain evidence="2 3">TC-34</strain>
    </source>
</reference>
<sequence>MEVASSSNDALAPLNLNQTMKGLGFQPVDPFGLLASITKSFGLVIQEVFSWVYFLAEVGVFVGLIVFIGGAIGHNARVKRTGSLIVLYAILGFFAAVILPGVIVSIDSHFHA</sequence>
<proteinExistence type="predicted"/>
<evidence type="ECO:0000313" key="3">
    <source>
        <dbReference type="Proteomes" id="UP000050482"/>
    </source>
</evidence>
<dbReference type="EMBL" id="LJCO01000008">
    <property type="protein sequence ID" value="KPV45622.1"/>
    <property type="molecule type" value="Genomic_DNA"/>
</dbReference>
<dbReference type="RefSeq" id="WP_054967406.1">
    <property type="nucleotide sequence ID" value="NZ_LJCO01000008.1"/>
</dbReference>
<gene>
    <name evidence="2" type="ORF">AN477_01520</name>
</gene>
<feature type="transmembrane region" description="Helical" evidence="1">
    <location>
        <begin position="84"/>
        <end position="106"/>
    </location>
</feature>
<feature type="transmembrane region" description="Helical" evidence="1">
    <location>
        <begin position="51"/>
        <end position="72"/>
    </location>
</feature>
<keyword evidence="1" id="KW-1133">Transmembrane helix</keyword>
<organism evidence="2 3">
    <name type="scientific">Alicyclobacillus ferrooxydans</name>
    <dbReference type="NCBI Taxonomy" id="471514"/>
    <lineage>
        <taxon>Bacteria</taxon>
        <taxon>Bacillati</taxon>
        <taxon>Bacillota</taxon>
        <taxon>Bacilli</taxon>
        <taxon>Bacillales</taxon>
        <taxon>Alicyclobacillaceae</taxon>
        <taxon>Alicyclobacillus</taxon>
    </lineage>
</organism>
<dbReference type="Proteomes" id="UP000050482">
    <property type="component" value="Unassembled WGS sequence"/>
</dbReference>
<keyword evidence="3" id="KW-1185">Reference proteome</keyword>
<keyword evidence="1" id="KW-0472">Membrane</keyword>
<keyword evidence="1" id="KW-0812">Transmembrane</keyword>
<evidence type="ECO:0000256" key="1">
    <source>
        <dbReference type="SAM" id="Phobius"/>
    </source>
</evidence>
<protein>
    <submittedName>
        <fullName evidence="2">Uncharacterized protein</fullName>
    </submittedName>
</protein>